<name>A0A087GLZ4_ARAAL</name>
<dbReference type="PROSITE" id="PS50053">
    <property type="entry name" value="UBIQUITIN_2"/>
    <property type="match status" value="2"/>
</dbReference>
<dbReference type="GO" id="GO:0031593">
    <property type="term" value="F:polyubiquitin modification-dependent protein binding"/>
    <property type="evidence" value="ECO:0007669"/>
    <property type="project" value="TreeGrafter"/>
</dbReference>
<dbReference type="SMART" id="SM00213">
    <property type="entry name" value="UBQ"/>
    <property type="match status" value="1"/>
</dbReference>
<dbReference type="SUPFAM" id="SSF54236">
    <property type="entry name" value="Ubiquitin-like"/>
    <property type="match status" value="2"/>
</dbReference>
<dbReference type="Pfam" id="PF00240">
    <property type="entry name" value="ubiquitin"/>
    <property type="match status" value="1"/>
</dbReference>
<dbReference type="PANTHER" id="PTHR10621">
    <property type="entry name" value="UV EXCISION REPAIR PROTEIN RAD23"/>
    <property type="match status" value="1"/>
</dbReference>
<dbReference type="Proteomes" id="UP000029120">
    <property type="component" value="Chromosome 6"/>
</dbReference>
<keyword evidence="3" id="KW-1185">Reference proteome</keyword>
<evidence type="ECO:0000313" key="2">
    <source>
        <dbReference type="EMBL" id="KFK30896.1"/>
    </source>
</evidence>
<dbReference type="Gramene" id="KFK30896">
    <property type="protein sequence ID" value="KFK30896"/>
    <property type="gene ID" value="AALP_AA6G040000"/>
</dbReference>
<organism evidence="2 3">
    <name type="scientific">Arabis alpina</name>
    <name type="common">Alpine rock-cress</name>
    <dbReference type="NCBI Taxonomy" id="50452"/>
    <lineage>
        <taxon>Eukaryota</taxon>
        <taxon>Viridiplantae</taxon>
        <taxon>Streptophyta</taxon>
        <taxon>Embryophyta</taxon>
        <taxon>Tracheophyta</taxon>
        <taxon>Spermatophyta</taxon>
        <taxon>Magnoliopsida</taxon>
        <taxon>eudicotyledons</taxon>
        <taxon>Gunneridae</taxon>
        <taxon>Pentapetalae</taxon>
        <taxon>rosids</taxon>
        <taxon>malvids</taxon>
        <taxon>Brassicales</taxon>
        <taxon>Brassicaceae</taxon>
        <taxon>Arabideae</taxon>
        <taxon>Arabis</taxon>
    </lineage>
</organism>
<feature type="domain" description="Ubiquitin-like" evidence="1">
    <location>
        <begin position="326"/>
        <end position="398"/>
    </location>
</feature>
<feature type="domain" description="Ubiquitin-like" evidence="1">
    <location>
        <begin position="1"/>
        <end position="75"/>
    </location>
</feature>
<dbReference type="OMA" id="FEDWLHE"/>
<dbReference type="GO" id="GO:0005829">
    <property type="term" value="C:cytosol"/>
    <property type="evidence" value="ECO:0007669"/>
    <property type="project" value="TreeGrafter"/>
</dbReference>
<dbReference type="InterPro" id="IPR029071">
    <property type="entry name" value="Ubiquitin-like_domsf"/>
</dbReference>
<evidence type="ECO:0000259" key="1">
    <source>
        <dbReference type="PROSITE" id="PS50053"/>
    </source>
</evidence>
<accession>A0A087GLZ4</accession>
<dbReference type="AlphaFoldDB" id="A0A087GLZ4"/>
<dbReference type="GO" id="GO:0005654">
    <property type="term" value="C:nucleoplasm"/>
    <property type="evidence" value="ECO:0007669"/>
    <property type="project" value="TreeGrafter"/>
</dbReference>
<dbReference type="eggNOG" id="KOG0001">
    <property type="taxonomic scope" value="Eukaryota"/>
</dbReference>
<proteinExistence type="predicted"/>
<evidence type="ECO:0000313" key="3">
    <source>
        <dbReference type="Proteomes" id="UP000029120"/>
    </source>
</evidence>
<gene>
    <name evidence="2" type="ordered locus">AALP_Aa6g040000</name>
</gene>
<dbReference type="EMBL" id="CM002874">
    <property type="protein sequence ID" value="KFK30896.1"/>
    <property type="molecule type" value="Genomic_DNA"/>
</dbReference>
<dbReference type="InterPro" id="IPR000626">
    <property type="entry name" value="Ubiquitin-like_dom"/>
</dbReference>
<dbReference type="GO" id="GO:0043161">
    <property type="term" value="P:proteasome-mediated ubiquitin-dependent protein catabolic process"/>
    <property type="evidence" value="ECO:0007669"/>
    <property type="project" value="TreeGrafter"/>
</dbReference>
<sequence>MKVFVKVNYSDKFPIEVGLMDTVFNIKETIGMHLGYSVSEHLLLFNGKLLTEEHLNAQQCKIHDKSVVEILFNLRLEPLPYKAQVLLEYQKQQSSQVKPIQDSRERIFNYQDSTMRNDDQVVHQTEAFPRFLGTQDRSVMESCSNYDQVVPRTEQFQASSNLINEVLDQGWSLMASRSNDGQVFHQTEESLKWPKLKSVQEFHEFLDLPLETSENSSIQDLPLETSENSSIQDLPDEMFVTKQSPIPLNSSGDVWFDKDWDLKDDDFMDIQSYSSEITEEINPMFQTKQSPVPSNAGKEIINIPDSPVRRSNYRPQQKIRVMIWPFFRHRDENQPERKFPVYVNASENVKELRKELVKIQGLKLPEDGYFFISQRGDLVHDDQSFLCNGIRDGDTLEIFQGQVIKDPRPHWWR</sequence>
<dbReference type="GO" id="GO:0070628">
    <property type="term" value="F:proteasome binding"/>
    <property type="evidence" value="ECO:0007669"/>
    <property type="project" value="TreeGrafter"/>
</dbReference>
<dbReference type="PANTHER" id="PTHR10621:SF38">
    <property type="entry name" value="UBIQUITIN DOMAIN-CONTAINING PROTEIN 7SL RNA1-RELATED"/>
    <property type="match status" value="1"/>
</dbReference>
<reference evidence="3" key="1">
    <citation type="journal article" date="2015" name="Nat. Plants">
        <title>Genome expansion of Arabis alpina linked with retrotransposition and reduced symmetric DNA methylation.</title>
        <authorList>
            <person name="Willing E.M."/>
            <person name="Rawat V."/>
            <person name="Mandakova T."/>
            <person name="Maumus F."/>
            <person name="James G.V."/>
            <person name="Nordstroem K.J."/>
            <person name="Becker C."/>
            <person name="Warthmann N."/>
            <person name="Chica C."/>
            <person name="Szarzynska B."/>
            <person name="Zytnicki M."/>
            <person name="Albani M.C."/>
            <person name="Kiefer C."/>
            <person name="Bergonzi S."/>
            <person name="Castaings L."/>
            <person name="Mateos J.L."/>
            <person name="Berns M.C."/>
            <person name="Bujdoso N."/>
            <person name="Piofczyk T."/>
            <person name="de Lorenzo L."/>
            <person name="Barrero-Sicilia C."/>
            <person name="Mateos I."/>
            <person name="Piednoel M."/>
            <person name="Hagmann J."/>
            <person name="Chen-Min-Tao R."/>
            <person name="Iglesias-Fernandez R."/>
            <person name="Schuster S.C."/>
            <person name="Alonso-Blanco C."/>
            <person name="Roudier F."/>
            <person name="Carbonero P."/>
            <person name="Paz-Ares J."/>
            <person name="Davis S.J."/>
            <person name="Pecinka A."/>
            <person name="Quesneville H."/>
            <person name="Colot V."/>
            <person name="Lysak M.A."/>
            <person name="Weigel D."/>
            <person name="Coupland G."/>
            <person name="Schneeberger K."/>
        </authorList>
    </citation>
    <scope>NUCLEOTIDE SEQUENCE [LARGE SCALE GENOMIC DNA]</scope>
    <source>
        <strain evidence="3">cv. Pajares</strain>
    </source>
</reference>
<dbReference type="OrthoDB" id="1092599at2759"/>
<dbReference type="CDD" id="cd17039">
    <property type="entry name" value="Ubl_ubiquitin_like"/>
    <property type="match status" value="1"/>
</dbReference>
<dbReference type="GO" id="GO:0043130">
    <property type="term" value="F:ubiquitin binding"/>
    <property type="evidence" value="ECO:0007669"/>
    <property type="project" value="TreeGrafter"/>
</dbReference>
<protein>
    <recommendedName>
        <fullName evidence="1">Ubiquitin-like domain-containing protein</fullName>
    </recommendedName>
</protein>
<dbReference type="Gene3D" id="3.10.20.90">
    <property type="entry name" value="Phosphatidylinositol 3-kinase Catalytic Subunit, Chain A, domain 1"/>
    <property type="match status" value="1"/>
</dbReference>